<dbReference type="EMBL" id="JBEPLU010000002">
    <property type="protein sequence ID" value="MET3527273.1"/>
    <property type="molecule type" value="Genomic_DNA"/>
</dbReference>
<proteinExistence type="predicted"/>
<comment type="caution">
    <text evidence="1">The sequence shown here is derived from an EMBL/GenBank/DDBJ whole genome shotgun (WGS) entry which is preliminary data.</text>
</comment>
<accession>A0ABV2EJN9</accession>
<sequence length="182" mass="18204">MAIEDVTLPGAGSKVAVDRIGASRLVQVLKLAVGDEGVLALIAAGAGAVTAGTLRATLASDDPAVTALGAILAEFQDDIPADVEVVSSEYEVVEASQTDQMLGTTGAIGDKLEALLVIPTSTTVGAISIEDGSTNTVVYAGGTVSADLKPFPIPLFGIASESGGWEITTGAGARVIAFGRFT</sequence>
<organism evidence="1 2">
    <name type="scientific">Phenylobacterium koreense</name>
    <dbReference type="NCBI Taxonomy" id="266125"/>
    <lineage>
        <taxon>Bacteria</taxon>
        <taxon>Pseudomonadati</taxon>
        <taxon>Pseudomonadota</taxon>
        <taxon>Alphaproteobacteria</taxon>
        <taxon>Caulobacterales</taxon>
        <taxon>Caulobacteraceae</taxon>
        <taxon>Phenylobacterium</taxon>
    </lineage>
</organism>
<keyword evidence="2" id="KW-1185">Reference proteome</keyword>
<dbReference type="Proteomes" id="UP001549110">
    <property type="component" value="Unassembled WGS sequence"/>
</dbReference>
<name>A0ABV2EJN9_9CAUL</name>
<evidence type="ECO:0000313" key="1">
    <source>
        <dbReference type="EMBL" id="MET3527273.1"/>
    </source>
</evidence>
<protein>
    <submittedName>
        <fullName evidence="1">Uncharacterized protein</fullName>
    </submittedName>
</protein>
<gene>
    <name evidence="1" type="ORF">ABID41_002391</name>
</gene>
<evidence type="ECO:0000313" key="2">
    <source>
        <dbReference type="Proteomes" id="UP001549110"/>
    </source>
</evidence>
<reference evidence="1 2" key="1">
    <citation type="submission" date="2024-06" db="EMBL/GenBank/DDBJ databases">
        <title>Genomic Encyclopedia of Type Strains, Phase IV (KMG-IV): sequencing the most valuable type-strain genomes for metagenomic binning, comparative biology and taxonomic classification.</title>
        <authorList>
            <person name="Goeker M."/>
        </authorList>
    </citation>
    <scope>NUCLEOTIDE SEQUENCE [LARGE SCALE GENOMIC DNA]</scope>
    <source>
        <strain evidence="1 2">DSM 17809</strain>
    </source>
</reference>
<dbReference type="RefSeq" id="WP_354297768.1">
    <property type="nucleotide sequence ID" value="NZ_JBEPLU010000002.1"/>
</dbReference>